<dbReference type="InterPro" id="IPR057258">
    <property type="entry name" value="Ribosomal_uS3"/>
</dbReference>
<dbReference type="GO" id="GO:0022627">
    <property type="term" value="C:cytosolic small ribosomal subunit"/>
    <property type="evidence" value="ECO:0007669"/>
    <property type="project" value="UniProtKB-UniRule"/>
</dbReference>
<dbReference type="NCBIfam" id="NF003219">
    <property type="entry name" value="PRK04191.1"/>
    <property type="match status" value="1"/>
</dbReference>
<dbReference type="InterPro" id="IPR027488">
    <property type="entry name" value="Ribosomal_uS3_arc"/>
</dbReference>
<dbReference type="InterPro" id="IPR005703">
    <property type="entry name" value="Ribosomal_uS3_euk/arc"/>
</dbReference>
<dbReference type="Gene3D" id="3.30.300.20">
    <property type="match status" value="1"/>
</dbReference>
<comment type="caution">
    <text evidence="8">The sequence shown here is derived from an EMBL/GenBank/DDBJ whole genome shotgun (WGS) entry which is preliminary data.</text>
</comment>
<dbReference type="PANTHER" id="PTHR11760">
    <property type="entry name" value="30S/40S RIBOSOMAL PROTEIN S3"/>
    <property type="match status" value="1"/>
</dbReference>
<keyword evidence="3 6" id="KW-0694">RNA-binding</keyword>
<evidence type="ECO:0000256" key="2">
    <source>
        <dbReference type="ARBA" id="ARBA00022730"/>
    </source>
</evidence>
<dbReference type="SUPFAM" id="SSF54814">
    <property type="entry name" value="Prokaryotic type KH domain (KH-domain type II)"/>
    <property type="match status" value="1"/>
</dbReference>
<dbReference type="Pfam" id="PF00189">
    <property type="entry name" value="Ribosomal_S3_C"/>
    <property type="match status" value="1"/>
</dbReference>
<comment type="function">
    <text evidence="6">Binds the lower part of the 30S subunit head.</text>
</comment>
<keyword evidence="4 6" id="KW-0689">Ribosomal protein</keyword>
<dbReference type="Gene3D" id="3.30.1140.32">
    <property type="entry name" value="Ribosomal protein S3, C-terminal domain"/>
    <property type="match status" value="1"/>
</dbReference>
<dbReference type="PROSITE" id="PS50823">
    <property type="entry name" value="KH_TYPE_2"/>
    <property type="match status" value="1"/>
</dbReference>
<sequence length="212" mass="23245">MSAVKKLLRTCIQKQEIEEYLREELKDAIFGGVDIAFTPIGTRITIYAMRPGRVIGSRGRVIKEITSALESRFGVENPQVTVAEVEVPELNPYVMAQRIASAIERGARYRRVAFWALRRIMDAGARGVEIEISGKLTSARARSEKYSEGIMPKSGEPAEKYVKRGAASVLLKTGLYGIKVSIYPPDAPLPEEVKLLQPAQAKEPGGGNDQGA</sequence>
<organism evidence="8 9">
    <name type="scientific">Candidatus Terraquivivens tikiterensis</name>
    <dbReference type="NCBI Taxonomy" id="1980982"/>
    <lineage>
        <taxon>Archaea</taxon>
        <taxon>Nitrososphaerota</taxon>
        <taxon>Candidatus Wolframiiraptoraceae</taxon>
        <taxon>Candidatus Terraquivivens</taxon>
    </lineage>
</organism>
<dbReference type="InterPro" id="IPR009019">
    <property type="entry name" value="KH_sf_prok-type"/>
</dbReference>
<dbReference type="SMART" id="SM00322">
    <property type="entry name" value="KH"/>
    <property type="match status" value="1"/>
</dbReference>
<dbReference type="Proteomes" id="UP000244066">
    <property type="component" value="Unassembled WGS sequence"/>
</dbReference>
<proteinExistence type="inferred from homology"/>
<dbReference type="InterPro" id="IPR001351">
    <property type="entry name" value="Ribosomal_uS3_C"/>
</dbReference>
<dbReference type="InterPro" id="IPR015946">
    <property type="entry name" value="KH_dom-like_a/b"/>
</dbReference>
<dbReference type="InterPro" id="IPR004044">
    <property type="entry name" value="KH_dom_type_2"/>
</dbReference>
<comment type="similarity">
    <text evidence="1 6">Belongs to the universal ribosomal protein uS3 family.</text>
</comment>
<evidence type="ECO:0000256" key="3">
    <source>
        <dbReference type="ARBA" id="ARBA00022884"/>
    </source>
</evidence>
<dbReference type="NCBIfam" id="TIGR01008">
    <property type="entry name" value="uS3_euk_arch"/>
    <property type="match status" value="1"/>
</dbReference>
<dbReference type="HAMAP" id="MF_01309_A">
    <property type="entry name" value="Ribosomal_uS3_A"/>
    <property type="match status" value="1"/>
</dbReference>
<evidence type="ECO:0000256" key="6">
    <source>
        <dbReference type="HAMAP-Rule" id="MF_01309"/>
    </source>
</evidence>
<dbReference type="Pfam" id="PF07650">
    <property type="entry name" value="KH_2"/>
    <property type="match status" value="1"/>
</dbReference>
<evidence type="ECO:0000259" key="7">
    <source>
        <dbReference type="PROSITE" id="PS50823"/>
    </source>
</evidence>
<dbReference type="GO" id="GO:0019843">
    <property type="term" value="F:rRNA binding"/>
    <property type="evidence" value="ECO:0007669"/>
    <property type="project" value="UniProtKB-UniRule"/>
</dbReference>
<reference evidence="8 9" key="1">
    <citation type="submission" date="2017-04" db="EMBL/GenBank/DDBJ databases">
        <title>Draft Aigarchaeota genome from a New Zealand hot spring.</title>
        <authorList>
            <person name="Reysenbach A.-L."/>
            <person name="Donaho J.A."/>
            <person name="Gerhart J."/>
            <person name="Kelley J.F."/>
            <person name="Kouba K."/>
            <person name="Podar M."/>
            <person name="Stott M."/>
        </authorList>
    </citation>
    <scope>NUCLEOTIDE SEQUENCE [LARGE SCALE GENOMIC DNA]</scope>
    <source>
        <strain evidence="8">NZ13_MG1</strain>
    </source>
</reference>
<dbReference type="PANTHER" id="PTHR11760:SF32">
    <property type="entry name" value="SMALL RIBOSOMAL SUBUNIT PROTEIN US3"/>
    <property type="match status" value="1"/>
</dbReference>
<dbReference type="InterPro" id="IPR004087">
    <property type="entry name" value="KH_dom"/>
</dbReference>
<keyword evidence="2 6" id="KW-0699">rRNA-binding</keyword>
<dbReference type="CDD" id="cd02411">
    <property type="entry name" value="KH-II_30S_S3_arch"/>
    <property type="match status" value="1"/>
</dbReference>
<gene>
    <name evidence="6" type="primary">rps3</name>
    <name evidence="8" type="ORF">B9J98_03585</name>
</gene>
<dbReference type="SUPFAM" id="SSF54821">
    <property type="entry name" value="Ribosomal protein S3 C-terminal domain"/>
    <property type="match status" value="1"/>
</dbReference>
<evidence type="ECO:0000256" key="1">
    <source>
        <dbReference type="ARBA" id="ARBA00010761"/>
    </source>
</evidence>
<dbReference type="GO" id="GO:0003735">
    <property type="term" value="F:structural constituent of ribosome"/>
    <property type="evidence" value="ECO:0007669"/>
    <property type="project" value="UniProtKB-UniRule"/>
</dbReference>
<dbReference type="EMBL" id="NDWU01000007">
    <property type="protein sequence ID" value="PUA32672.1"/>
    <property type="molecule type" value="Genomic_DNA"/>
</dbReference>
<evidence type="ECO:0000256" key="4">
    <source>
        <dbReference type="ARBA" id="ARBA00022980"/>
    </source>
</evidence>
<evidence type="ECO:0000313" key="9">
    <source>
        <dbReference type="Proteomes" id="UP000244066"/>
    </source>
</evidence>
<dbReference type="InterPro" id="IPR036419">
    <property type="entry name" value="Ribosomal_S3_C_sf"/>
</dbReference>
<keyword evidence="5 6" id="KW-0687">Ribonucleoprotein</keyword>
<evidence type="ECO:0000313" key="8">
    <source>
        <dbReference type="EMBL" id="PUA32672.1"/>
    </source>
</evidence>
<dbReference type="GO" id="GO:0006412">
    <property type="term" value="P:translation"/>
    <property type="evidence" value="ECO:0007669"/>
    <property type="project" value="UniProtKB-UniRule"/>
</dbReference>
<dbReference type="AlphaFoldDB" id="A0A2R7Y716"/>
<dbReference type="FunFam" id="3.30.300.20:FF:000001">
    <property type="entry name" value="30S ribosomal protein S3"/>
    <property type="match status" value="1"/>
</dbReference>
<accession>A0A2R7Y716</accession>
<evidence type="ECO:0000256" key="5">
    <source>
        <dbReference type="ARBA" id="ARBA00023274"/>
    </source>
</evidence>
<comment type="subunit">
    <text evidence="6">Part of the 30S ribosomal subunit.</text>
</comment>
<protein>
    <recommendedName>
        <fullName evidence="6">Small ribosomal subunit protein uS3</fullName>
    </recommendedName>
</protein>
<name>A0A2R7Y716_9ARCH</name>
<feature type="domain" description="KH type-2" evidence="7">
    <location>
        <begin position="17"/>
        <end position="86"/>
    </location>
</feature>